<dbReference type="AlphaFoldDB" id="A0A437CIN2"/>
<evidence type="ECO:0000313" key="8">
    <source>
        <dbReference type="EMBL" id="RVE62525.1"/>
    </source>
</evidence>
<dbReference type="Gene3D" id="2.60.40.10">
    <property type="entry name" value="Immunoglobulins"/>
    <property type="match status" value="1"/>
</dbReference>
<dbReference type="EMBL" id="CM012452">
    <property type="protein sequence ID" value="RVE62525.1"/>
    <property type="molecule type" value="Genomic_DNA"/>
</dbReference>
<dbReference type="PROSITE" id="PS51257">
    <property type="entry name" value="PROKAR_LIPOPROTEIN"/>
    <property type="match status" value="1"/>
</dbReference>
<dbReference type="PANTHER" id="PTHR12035:SF125">
    <property type="entry name" value="SIALIC ACID-BINDING IG-LIKE LECTIN 5"/>
    <property type="match status" value="1"/>
</dbReference>
<protein>
    <recommendedName>
        <fullName evidence="7">Ig-like domain-containing protein</fullName>
    </recommendedName>
</protein>
<dbReference type="InterPro" id="IPR007110">
    <property type="entry name" value="Ig-like_dom"/>
</dbReference>
<gene>
    <name evidence="8" type="ORF">OJAV_G00157790</name>
</gene>
<evidence type="ECO:0000313" key="9">
    <source>
        <dbReference type="Proteomes" id="UP000283210"/>
    </source>
</evidence>
<evidence type="ECO:0000256" key="4">
    <source>
        <dbReference type="ARBA" id="ARBA00023136"/>
    </source>
</evidence>
<dbReference type="GO" id="GO:0005886">
    <property type="term" value="C:plasma membrane"/>
    <property type="evidence" value="ECO:0007669"/>
    <property type="project" value="TreeGrafter"/>
</dbReference>
<reference evidence="8 9" key="1">
    <citation type="submission" date="2018-11" db="EMBL/GenBank/DDBJ databases">
        <authorList>
            <person name="Lopez-Roques C."/>
            <person name="Donnadieu C."/>
            <person name="Bouchez O."/>
            <person name="Klopp C."/>
            <person name="Cabau C."/>
            <person name="Zahm M."/>
        </authorList>
    </citation>
    <scope>NUCLEOTIDE SEQUENCE [LARGE SCALE GENOMIC DNA]</scope>
    <source>
        <strain evidence="8">RS831</strain>
        <tissue evidence="8">Whole body</tissue>
    </source>
</reference>
<keyword evidence="9" id="KW-1185">Reference proteome</keyword>
<keyword evidence="2 6" id="KW-0812">Transmembrane</keyword>
<dbReference type="SUPFAM" id="SSF48726">
    <property type="entry name" value="Immunoglobulin"/>
    <property type="match status" value="1"/>
</dbReference>
<dbReference type="InterPro" id="IPR036179">
    <property type="entry name" value="Ig-like_dom_sf"/>
</dbReference>
<sequence length="281" mass="31542">MCELSTKQPSRICVCLNMLQLNVIPLSLVFTLASCVQDQGWKLNVSRNITVEKGSNVTIHCLFSYPEKHHTPDVKVYWKTPGTSACSKTDNDREAFVFHPNETCVLPRFKGRTRLIGSEKSGNCSLQILNIEKGEFMYVRIVAKGTYISQPTHEPDAFIITTASPSTESVSETWTLNTYMAAIIPTALAAVVIITGVAICMKRRRSSRSLTREESSYYVNFRRALTNSHKRETVSKTSDIKVSDKKNVDDPIYINVQAPADEVNQSSDRKENLYGNVDYSN</sequence>
<proteinExistence type="predicted"/>
<dbReference type="InterPro" id="IPR013783">
    <property type="entry name" value="Ig-like_fold"/>
</dbReference>
<dbReference type="OrthoDB" id="10039395at2759"/>
<evidence type="ECO:0000256" key="2">
    <source>
        <dbReference type="ARBA" id="ARBA00022692"/>
    </source>
</evidence>
<feature type="transmembrane region" description="Helical" evidence="6">
    <location>
        <begin position="12"/>
        <end position="33"/>
    </location>
</feature>
<feature type="domain" description="Ig-like" evidence="7">
    <location>
        <begin position="25"/>
        <end position="171"/>
    </location>
</feature>
<evidence type="ECO:0000256" key="1">
    <source>
        <dbReference type="ARBA" id="ARBA00004167"/>
    </source>
</evidence>
<comment type="subcellular location">
    <subcellularLocation>
        <location evidence="1">Membrane</location>
        <topology evidence="1">Single-pass membrane protein</topology>
    </subcellularLocation>
</comment>
<reference evidence="8 9" key="2">
    <citation type="submission" date="2019-01" db="EMBL/GenBank/DDBJ databases">
        <title>A chromosome length genome reference of the Java medaka (oryzias javanicus).</title>
        <authorList>
            <person name="Herpin A."/>
            <person name="Takehana Y."/>
            <person name="Naruse K."/>
            <person name="Ansai S."/>
            <person name="Kawaguchi M."/>
        </authorList>
    </citation>
    <scope>NUCLEOTIDE SEQUENCE [LARGE SCALE GENOMIC DNA]</scope>
    <source>
        <strain evidence="8">RS831</strain>
        <tissue evidence="8">Whole body</tissue>
    </source>
</reference>
<keyword evidence="4 6" id="KW-0472">Membrane</keyword>
<evidence type="ECO:0000256" key="5">
    <source>
        <dbReference type="SAM" id="MobiDB-lite"/>
    </source>
</evidence>
<dbReference type="PROSITE" id="PS50835">
    <property type="entry name" value="IG_LIKE"/>
    <property type="match status" value="1"/>
</dbReference>
<evidence type="ECO:0000256" key="6">
    <source>
        <dbReference type="SAM" id="Phobius"/>
    </source>
</evidence>
<feature type="transmembrane region" description="Helical" evidence="6">
    <location>
        <begin position="179"/>
        <end position="201"/>
    </location>
</feature>
<dbReference type="Proteomes" id="UP000283210">
    <property type="component" value="Chromosome 16"/>
</dbReference>
<evidence type="ECO:0000259" key="7">
    <source>
        <dbReference type="PROSITE" id="PS50835"/>
    </source>
</evidence>
<dbReference type="GO" id="GO:0033691">
    <property type="term" value="F:sialic acid binding"/>
    <property type="evidence" value="ECO:0007669"/>
    <property type="project" value="TreeGrafter"/>
</dbReference>
<dbReference type="InterPro" id="IPR051036">
    <property type="entry name" value="SIGLEC"/>
</dbReference>
<feature type="region of interest" description="Disordered" evidence="5">
    <location>
        <begin position="257"/>
        <end position="281"/>
    </location>
</feature>
<evidence type="ECO:0000256" key="3">
    <source>
        <dbReference type="ARBA" id="ARBA00022989"/>
    </source>
</evidence>
<dbReference type="PANTHER" id="PTHR12035">
    <property type="entry name" value="SIALIC ACID BINDING IMMUNOGLOBULIN-LIKE LECTIN"/>
    <property type="match status" value="1"/>
</dbReference>
<name>A0A437CIN2_ORYJA</name>
<accession>A0A437CIN2</accession>
<keyword evidence="3 6" id="KW-1133">Transmembrane helix</keyword>
<organism evidence="8 9">
    <name type="scientific">Oryzias javanicus</name>
    <name type="common">Javanese ricefish</name>
    <name type="synonym">Aplocheilus javanicus</name>
    <dbReference type="NCBI Taxonomy" id="123683"/>
    <lineage>
        <taxon>Eukaryota</taxon>
        <taxon>Metazoa</taxon>
        <taxon>Chordata</taxon>
        <taxon>Craniata</taxon>
        <taxon>Vertebrata</taxon>
        <taxon>Euteleostomi</taxon>
        <taxon>Actinopterygii</taxon>
        <taxon>Neopterygii</taxon>
        <taxon>Teleostei</taxon>
        <taxon>Neoteleostei</taxon>
        <taxon>Acanthomorphata</taxon>
        <taxon>Ovalentaria</taxon>
        <taxon>Atherinomorphae</taxon>
        <taxon>Beloniformes</taxon>
        <taxon>Adrianichthyidae</taxon>
        <taxon>Oryziinae</taxon>
        <taxon>Oryzias</taxon>
    </lineage>
</organism>
<dbReference type="GO" id="GO:0007155">
    <property type="term" value="P:cell adhesion"/>
    <property type="evidence" value="ECO:0007669"/>
    <property type="project" value="TreeGrafter"/>
</dbReference>